<evidence type="ECO:0000256" key="3">
    <source>
        <dbReference type="SAM" id="MobiDB-lite"/>
    </source>
</evidence>
<protein>
    <submittedName>
        <fullName evidence="5">Tail fiber protein</fullName>
    </submittedName>
</protein>
<sequence length="407" mass="43120">MKEIRYSAKIQEQQTLSDSKGVGPDIDKLKDKFKEGSIPLQTDFNQLIDIADVGRKACGQAPEQNGPGVGLKLGDDGTLNLKMGTIDSQDFSPLILEKDILSIDLGSGLINKTNGICVGHGNGITVNANDVAVKLAANKGLVVDSNGIAIKPGNGMKFSSDGALTVNSADSTIKVDGSGIKVAIGWGVKVGGEGLDVNIRTDGGIGNGSSGIYVKPGNGIKIDADRVAIDPNTVLPKGMIVMFSGKDIPVGWALCDGSKGTPNLIDRFIMGGTIQNTHGKSSNTFSGNENNKEFTFTSESQSVRISGRTDGHGLTADENGPHKHEQGEVLNLSTMCHNDSTNDNSMRDWVNGGSSGRDPSITRYRPYTFESGKGKAHSHYIDLTSSKHSHNNNVTVPYYILAFIMKL</sequence>
<dbReference type="InterPro" id="IPR009013">
    <property type="entry name" value="Attachment_protein_shaft_sf"/>
</dbReference>
<dbReference type="GO" id="GO:0019062">
    <property type="term" value="P:virion attachment to host cell"/>
    <property type="evidence" value="ECO:0007669"/>
    <property type="project" value="InterPro"/>
</dbReference>
<keyword evidence="7" id="KW-1185">Reference proteome</keyword>
<dbReference type="EMBL" id="CP072455">
    <property type="protein sequence ID" value="QTL39563.1"/>
    <property type="molecule type" value="Genomic_DNA"/>
</dbReference>
<reference evidence="5 7" key="2">
    <citation type="submission" date="2021-03" db="EMBL/GenBank/DDBJ databases">
        <title>Complete Genome Sequence Data of Xenorhabdus budapestensis strain C72, a Candidate Biological Control Agent, from China.</title>
        <authorList>
            <person name="LI B."/>
            <person name="WANG S."/>
            <person name="QIU D."/>
        </authorList>
    </citation>
    <scope>NUCLEOTIDE SEQUENCE [LARGE SCALE GENOMIC DNA]</scope>
    <source>
        <strain evidence="5 7">C-7-2</strain>
    </source>
</reference>
<evidence type="ECO:0000313" key="4">
    <source>
        <dbReference type="EMBL" id="PHM29687.1"/>
    </source>
</evidence>
<dbReference type="SUPFAM" id="SSF88874">
    <property type="entry name" value="Receptor-binding domain of short tail fibre protein gp12"/>
    <property type="match status" value="1"/>
</dbReference>
<dbReference type="AlphaFoldDB" id="A0A2D0J5A4"/>
<dbReference type="Proteomes" id="UP000225833">
    <property type="component" value="Unassembled WGS sequence"/>
</dbReference>
<dbReference type="EMBL" id="NIBS01000001">
    <property type="protein sequence ID" value="PHM29687.1"/>
    <property type="molecule type" value="Genomic_DNA"/>
</dbReference>
<gene>
    <name evidence="5" type="ORF">HGO23_17525</name>
    <name evidence="4" type="ORF">Xbud_00224</name>
</gene>
<keyword evidence="2" id="KW-0945">Host-virus interaction</keyword>
<name>A0A2D0J5A4_XENBU</name>
<organism evidence="4 6">
    <name type="scientific">Xenorhabdus budapestensis</name>
    <dbReference type="NCBI Taxonomy" id="290110"/>
    <lineage>
        <taxon>Bacteria</taxon>
        <taxon>Pseudomonadati</taxon>
        <taxon>Pseudomonadota</taxon>
        <taxon>Gammaproteobacteria</taxon>
        <taxon>Enterobacterales</taxon>
        <taxon>Morganellaceae</taxon>
        <taxon>Xenorhabdus</taxon>
    </lineage>
</organism>
<dbReference type="RefSeq" id="WP_099134326.1">
    <property type="nucleotide sequence ID" value="NZ_CAWNNJ010000001.1"/>
</dbReference>
<evidence type="ECO:0000313" key="7">
    <source>
        <dbReference type="Proteomes" id="UP000665047"/>
    </source>
</evidence>
<evidence type="ECO:0000256" key="1">
    <source>
        <dbReference type="ARBA" id="ARBA00004328"/>
    </source>
</evidence>
<dbReference type="Proteomes" id="UP000665047">
    <property type="component" value="Chromosome"/>
</dbReference>
<evidence type="ECO:0000313" key="5">
    <source>
        <dbReference type="EMBL" id="QTL39563.1"/>
    </source>
</evidence>
<dbReference type="Gene3D" id="2.10.25.20">
    <property type="entry name" value="reovirus attachment protein sigma1, domain 1"/>
    <property type="match status" value="2"/>
</dbReference>
<reference evidence="4 6" key="1">
    <citation type="journal article" date="2017" name="Nat. Microbiol.">
        <title>Natural product diversity associated with the nematode symbionts Photorhabdus and Xenorhabdus.</title>
        <authorList>
            <person name="Tobias N.J."/>
            <person name="Wolff H."/>
            <person name="Djahanschiri B."/>
            <person name="Grundmann F."/>
            <person name="Kronenwerth M."/>
            <person name="Shi Y.M."/>
            <person name="Simonyi S."/>
            <person name="Grun P."/>
            <person name="Shapiro-Ilan D."/>
            <person name="Pidot S.J."/>
            <person name="Stinear T.P."/>
            <person name="Ebersberger I."/>
            <person name="Bode H.B."/>
        </authorList>
    </citation>
    <scope>NUCLEOTIDE SEQUENCE [LARGE SCALE GENOMIC DNA]</scope>
    <source>
        <strain evidence="4 6">DSM 16342</strain>
    </source>
</reference>
<evidence type="ECO:0000256" key="2">
    <source>
        <dbReference type="ARBA" id="ARBA00022581"/>
    </source>
</evidence>
<dbReference type="CDD" id="cd22641">
    <property type="entry name" value="C24-like"/>
    <property type="match status" value="1"/>
</dbReference>
<feature type="region of interest" description="Disordered" evidence="3">
    <location>
        <begin position="1"/>
        <end position="22"/>
    </location>
</feature>
<evidence type="ECO:0000313" key="6">
    <source>
        <dbReference type="Proteomes" id="UP000225833"/>
    </source>
</evidence>
<comment type="subcellular location">
    <subcellularLocation>
        <location evidence="1">Virion</location>
    </subcellularLocation>
</comment>
<accession>A0A2D0J5A4</accession>
<proteinExistence type="predicted"/>
<dbReference type="SUPFAM" id="SSF51225">
    <property type="entry name" value="Fibre shaft of virus attachment proteins"/>
    <property type="match status" value="1"/>
</dbReference>